<protein>
    <submittedName>
        <fullName evidence="1">Uncharacterized protein</fullName>
    </submittedName>
</protein>
<dbReference type="EMBL" id="FQXQ01000003">
    <property type="protein sequence ID" value="SHH71528.1"/>
    <property type="molecule type" value="Genomic_DNA"/>
</dbReference>
<dbReference type="AlphaFoldDB" id="A0A1M5V8Q7"/>
<sequence>MLSYIIVNIKNQGSGDYIYNREYAKILYELNRVEKAKEVELDEKNKRINEIPVSVKEWIDSELAKNTKKPLTSLDTSDFFNDSSARVVGYIKGYNGNQALDFTTGMFYPVNIFESNYFSTIVNIYPDGRFEANLPLSHPVFSKIFINNKWIPFYLEPEQTLAMVIDSEGLYSKKPRKNRFKNTLFLGNLAQVNYDLINYNFEDFNYNNNDKKTQEFSYDAYKKYRQQQLQYNLENYHTYVSKRQISSKAAKILKNTILVDNAVYLFNFLQHHPTDVLLEPLNKIYKPNAKDDFYTFLNTIPWNDQSLLLTDQFSSFINRFEYLDRLEISLVKTFSSDDEYLAQLTKKWQKKDSITKKTFNIDISGFINNTAKIRDVKNTINSGFVKNEQKGIEYWNSIKTTLNTVLNKKALQIINQYYTQKEQGVEIPNTKAGAILKKIIAPYKGKTIFLKIWANNGIHMFESQLKNTINPINKKYKNEVAFVYLTEENKYLTDWYVVFVKEHNLTNSYRISEDEMNQLRQLFKSANRNFTVFINKEEKIMDNDFQLNNYNIQTELEKTTAKK</sequence>
<proteinExistence type="predicted"/>
<evidence type="ECO:0000313" key="2">
    <source>
        <dbReference type="Proteomes" id="UP000184109"/>
    </source>
</evidence>
<organism evidence="1 2">
    <name type="scientific">Wenyingzhuangia marina</name>
    <dbReference type="NCBI Taxonomy" id="1195760"/>
    <lineage>
        <taxon>Bacteria</taxon>
        <taxon>Pseudomonadati</taxon>
        <taxon>Bacteroidota</taxon>
        <taxon>Flavobacteriia</taxon>
        <taxon>Flavobacteriales</taxon>
        <taxon>Flavobacteriaceae</taxon>
        <taxon>Wenyingzhuangia</taxon>
    </lineage>
</organism>
<name>A0A1M5V8Q7_9FLAO</name>
<gene>
    <name evidence="1" type="ORF">SAMN05444281_1600</name>
</gene>
<reference evidence="2" key="1">
    <citation type="submission" date="2016-11" db="EMBL/GenBank/DDBJ databases">
        <authorList>
            <person name="Varghese N."/>
            <person name="Submissions S."/>
        </authorList>
    </citation>
    <scope>NUCLEOTIDE SEQUENCE [LARGE SCALE GENOMIC DNA]</scope>
    <source>
        <strain evidence="2">DSM 100572</strain>
    </source>
</reference>
<dbReference type="Proteomes" id="UP000184109">
    <property type="component" value="Unassembled WGS sequence"/>
</dbReference>
<evidence type="ECO:0000313" key="1">
    <source>
        <dbReference type="EMBL" id="SHH71528.1"/>
    </source>
</evidence>
<keyword evidence="2" id="KW-1185">Reference proteome</keyword>
<dbReference type="STRING" id="1195760.SAMN05444281_1600"/>
<accession>A0A1M5V8Q7</accession>